<keyword evidence="5 8" id="KW-0812">Transmembrane</keyword>
<evidence type="ECO:0000256" key="8">
    <source>
        <dbReference type="RuleBase" id="RU363043"/>
    </source>
</evidence>
<evidence type="ECO:0000256" key="6">
    <source>
        <dbReference type="ARBA" id="ARBA00022989"/>
    </source>
</evidence>
<evidence type="ECO:0000256" key="7">
    <source>
        <dbReference type="ARBA" id="ARBA00023136"/>
    </source>
</evidence>
<keyword evidence="7 8" id="KW-0472">Membrane</keyword>
<evidence type="ECO:0000313" key="11">
    <source>
        <dbReference type="Proteomes" id="UP000471052"/>
    </source>
</evidence>
<evidence type="ECO:0000256" key="4">
    <source>
        <dbReference type="ARBA" id="ARBA00022475"/>
    </source>
</evidence>
<feature type="transmembrane region" description="Helical" evidence="8">
    <location>
        <begin position="21"/>
        <end position="49"/>
    </location>
</feature>
<organism evidence="10 11">
    <name type="scientific">Streptococcus alactolyticus</name>
    <dbReference type="NCBI Taxonomy" id="29389"/>
    <lineage>
        <taxon>Bacteria</taxon>
        <taxon>Bacillati</taxon>
        <taxon>Bacillota</taxon>
        <taxon>Bacilli</taxon>
        <taxon>Lactobacillales</taxon>
        <taxon>Streptococcaceae</taxon>
        <taxon>Streptococcus</taxon>
    </lineage>
</organism>
<dbReference type="InterPro" id="IPR000515">
    <property type="entry name" value="MetI-like"/>
</dbReference>
<dbReference type="OrthoDB" id="9807065at2"/>
<sequence>MENVNQRTLKQRFASRKHDPVSLILFGFVYLAAFVSFLMIAFIISYILVKGVPHLNKGLFSLTYTTDNVSLLPALINTVFITILTLLIAVPIGIGGSIYLTEYAKRDNPIVNIIRIATETLSGIPSIIYGLFGALFFVKYAHFGLSLLSGAVTLSIMILPLIMRTTEEALLSVPNSYREGAFALGAGKLRTIFKIVLPSAMPGIFPGVILAIGRIIGESAALIFTAGTVAEVAKSVFSSSRTLAVHMYAISGEGLYINQTYATAVVLLILVIGINFLSGLIAKRLGSENG</sequence>
<dbReference type="PANTHER" id="PTHR43470:SF3">
    <property type="entry name" value="PHOSPHATE TRANSPORT SYSTEM PERMEASE PROTEIN PSTA-RELATED"/>
    <property type="match status" value="1"/>
</dbReference>
<feature type="transmembrane region" description="Helical" evidence="8">
    <location>
        <begin position="195"/>
        <end position="216"/>
    </location>
</feature>
<reference evidence="10 11" key="1">
    <citation type="submission" date="2019-08" db="EMBL/GenBank/DDBJ databases">
        <title>In-depth cultivation of the pig gut microbiome towards novel bacterial diversity and tailored functional studies.</title>
        <authorList>
            <person name="Wylensek D."/>
            <person name="Hitch T.C.A."/>
            <person name="Clavel T."/>
        </authorList>
    </citation>
    <scope>NUCLEOTIDE SEQUENCE [LARGE SCALE GENOMIC DNA]</scope>
    <source>
        <strain evidence="10 11">BL-178-WT-3A</strain>
    </source>
</reference>
<feature type="transmembrane region" description="Helical" evidence="8">
    <location>
        <begin position="143"/>
        <end position="162"/>
    </location>
</feature>
<feature type="transmembrane region" description="Helical" evidence="8">
    <location>
        <begin position="113"/>
        <end position="137"/>
    </location>
</feature>
<protein>
    <recommendedName>
        <fullName evidence="8">Phosphate transport system permease protein PstA</fullName>
    </recommendedName>
</protein>
<dbReference type="EMBL" id="VUNP01000028">
    <property type="protein sequence ID" value="MST54079.1"/>
    <property type="molecule type" value="Genomic_DNA"/>
</dbReference>
<keyword evidence="6 8" id="KW-1133">Transmembrane helix</keyword>
<evidence type="ECO:0000259" key="9">
    <source>
        <dbReference type="PROSITE" id="PS50928"/>
    </source>
</evidence>
<feature type="domain" description="ABC transmembrane type-1" evidence="9">
    <location>
        <begin position="75"/>
        <end position="278"/>
    </location>
</feature>
<dbReference type="InterPro" id="IPR005672">
    <property type="entry name" value="Phosphate_PstA"/>
</dbReference>
<dbReference type="PROSITE" id="PS50928">
    <property type="entry name" value="ABC_TM1"/>
    <property type="match status" value="1"/>
</dbReference>
<dbReference type="RefSeq" id="WP_154455203.1">
    <property type="nucleotide sequence ID" value="NZ_JALFHL010000037.1"/>
</dbReference>
<comment type="caution">
    <text evidence="10">The sequence shown here is derived from an EMBL/GenBank/DDBJ whole genome shotgun (WGS) entry which is preliminary data.</text>
</comment>
<comment type="similarity">
    <text evidence="2 8">Belongs to the binding-protein-dependent transport system permease family. CysTW subfamily.</text>
</comment>
<dbReference type="GO" id="GO:0005886">
    <property type="term" value="C:plasma membrane"/>
    <property type="evidence" value="ECO:0007669"/>
    <property type="project" value="UniProtKB-SubCell"/>
</dbReference>
<dbReference type="PANTHER" id="PTHR43470">
    <property type="entry name" value="PHOSPHATE TRANSPORT SYSTEM PERMEASE PROTEIN PSTA-RELATED"/>
    <property type="match status" value="1"/>
</dbReference>
<comment type="subcellular location">
    <subcellularLocation>
        <location evidence="1 8">Cell membrane</location>
        <topology evidence="1 8">Multi-pass membrane protein</topology>
    </subcellularLocation>
</comment>
<dbReference type="Proteomes" id="UP000471052">
    <property type="component" value="Unassembled WGS sequence"/>
</dbReference>
<proteinExistence type="inferred from homology"/>
<dbReference type="NCBIfam" id="TIGR00974">
    <property type="entry name" value="3a0107s02c"/>
    <property type="match status" value="1"/>
</dbReference>
<keyword evidence="3" id="KW-0813">Transport</keyword>
<dbReference type="AlphaFoldDB" id="A0A6N7X602"/>
<name>A0A6N7X602_STRAY</name>
<evidence type="ECO:0000256" key="1">
    <source>
        <dbReference type="ARBA" id="ARBA00004651"/>
    </source>
</evidence>
<evidence type="ECO:0000256" key="5">
    <source>
        <dbReference type="ARBA" id="ARBA00022692"/>
    </source>
</evidence>
<dbReference type="InterPro" id="IPR035906">
    <property type="entry name" value="MetI-like_sf"/>
</dbReference>
<dbReference type="Gene3D" id="1.10.3720.10">
    <property type="entry name" value="MetI-like"/>
    <property type="match status" value="1"/>
</dbReference>
<evidence type="ECO:0000313" key="10">
    <source>
        <dbReference type="EMBL" id="MST54079.1"/>
    </source>
</evidence>
<dbReference type="GO" id="GO:0005315">
    <property type="term" value="F:phosphate transmembrane transporter activity"/>
    <property type="evidence" value="ECO:0007669"/>
    <property type="project" value="InterPro"/>
</dbReference>
<feature type="transmembrane region" description="Helical" evidence="8">
    <location>
        <begin position="261"/>
        <end position="282"/>
    </location>
</feature>
<dbReference type="GO" id="GO:0035435">
    <property type="term" value="P:phosphate ion transmembrane transport"/>
    <property type="evidence" value="ECO:0007669"/>
    <property type="project" value="InterPro"/>
</dbReference>
<evidence type="ECO:0000256" key="3">
    <source>
        <dbReference type="ARBA" id="ARBA00022448"/>
    </source>
</evidence>
<dbReference type="CDD" id="cd06261">
    <property type="entry name" value="TM_PBP2"/>
    <property type="match status" value="1"/>
</dbReference>
<keyword evidence="4 8" id="KW-1003">Cell membrane</keyword>
<gene>
    <name evidence="10" type="primary">pstA</name>
    <name evidence="10" type="ORF">FYJ82_06735</name>
</gene>
<dbReference type="Pfam" id="PF00528">
    <property type="entry name" value="BPD_transp_1"/>
    <property type="match status" value="1"/>
</dbReference>
<feature type="transmembrane region" description="Helical" evidence="8">
    <location>
        <begin position="69"/>
        <end position="101"/>
    </location>
</feature>
<dbReference type="SUPFAM" id="SSF161098">
    <property type="entry name" value="MetI-like"/>
    <property type="match status" value="1"/>
</dbReference>
<accession>A0A6N7X602</accession>
<evidence type="ECO:0000256" key="2">
    <source>
        <dbReference type="ARBA" id="ARBA00007069"/>
    </source>
</evidence>